<dbReference type="KEGG" id="clec:106664264"/>
<comment type="similarity">
    <text evidence="1">Belongs to the CNPPD1 family.</text>
</comment>
<evidence type="ECO:0000313" key="4">
    <source>
        <dbReference type="EnsemblMetazoa" id="XP_024084951.1"/>
    </source>
</evidence>
<organism evidence="4 5">
    <name type="scientific">Cimex lectularius</name>
    <name type="common">Bed bug</name>
    <name type="synonym">Acanthia lectularia</name>
    <dbReference type="NCBI Taxonomy" id="79782"/>
    <lineage>
        <taxon>Eukaryota</taxon>
        <taxon>Metazoa</taxon>
        <taxon>Ecdysozoa</taxon>
        <taxon>Arthropoda</taxon>
        <taxon>Hexapoda</taxon>
        <taxon>Insecta</taxon>
        <taxon>Pterygota</taxon>
        <taxon>Neoptera</taxon>
        <taxon>Paraneoptera</taxon>
        <taxon>Hemiptera</taxon>
        <taxon>Heteroptera</taxon>
        <taxon>Panheteroptera</taxon>
        <taxon>Cimicomorpha</taxon>
        <taxon>Cimicidae</taxon>
        <taxon>Cimex</taxon>
    </lineage>
</organism>
<dbReference type="GO" id="GO:0016538">
    <property type="term" value="F:cyclin-dependent protein serine/threonine kinase regulator activity"/>
    <property type="evidence" value="ECO:0007669"/>
    <property type="project" value="TreeGrafter"/>
</dbReference>
<dbReference type="CDD" id="cd20557">
    <property type="entry name" value="CYCLIN_ScPCL1-like"/>
    <property type="match status" value="1"/>
</dbReference>
<keyword evidence="3" id="KW-0812">Transmembrane</keyword>
<keyword evidence="3" id="KW-0472">Membrane</keyword>
<name>A0A8I6TKX9_CIMLE</name>
<dbReference type="EnsemblMetazoa" id="XM_014389832.2">
    <property type="protein sequence ID" value="XP_014245318.1"/>
    <property type="gene ID" value="LOC106664264"/>
</dbReference>
<protein>
    <recommendedName>
        <fullName evidence="2">Protein CNPPD1</fullName>
    </recommendedName>
</protein>
<keyword evidence="3" id="KW-1133">Transmembrane helix</keyword>
<accession>A0A8I6TKX9</accession>
<dbReference type="GO" id="GO:0005634">
    <property type="term" value="C:nucleus"/>
    <property type="evidence" value="ECO:0007669"/>
    <property type="project" value="TreeGrafter"/>
</dbReference>
<proteinExistence type="inferred from homology"/>
<dbReference type="RefSeq" id="XP_024084951.1">
    <property type="nucleotide sequence ID" value="XM_024229183.1"/>
</dbReference>
<dbReference type="RefSeq" id="XP_014245318.1">
    <property type="nucleotide sequence ID" value="XM_014389832.2"/>
</dbReference>
<sequence>MRFFSRKRVDIITRLKVKPISCERADSEFLKRIKKTLYFDNEHLVDNFSLPVSELAIELYSEVKKSSISMERLNLLDVDDICCSTGVSPCAFILAMIYLEKLKACNSSYIEKTPPPDLFLVLLLVATKFLFESGRLILNCHWAERVGLSLKAVNDLEKQFLNAINWEVFVQKSVFHDMLRTIEKTVAMKEGKKRGWFSYTDLELLIDSIDTLSLAQTFFTVLVVCSASYAAGMFAVVGSMMLVTQIPPNIAFYSNAIFNLNVQPNMTVLEKVPVFVSETLTRNDINDSYEDFICDSLDFQARLSSDAVMENNVNGPYRCFACNSLECQANVTPEPVVINNFNGSYKDFICDSLDCNNLQDVFMSEISTNDSETHIDENGFSNEFSKLFLRIRDDFLSPLPLHYFNYLPTMTKRLTTLHWLG</sequence>
<feature type="transmembrane region" description="Helical" evidence="3">
    <location>
        <begin position="218"/>
        <end position="243"/>
    </location>
</feature>
<dbReference type="InterPro" id="IPR013922">
    <property type="entry name" value="Cyclin_PHO80-like"/>
</dbReference>
<evidence type="ECO:0000256" key="1">
    <source>
        <dbReference type="ARBA" id="ARBA00038508"/>
    </source>
</evidence>
<dbReference type="GO" id="GO:0019901">
    <property type="term" value="F:protein kinase binding"/>
    <property type="evidence" value="ECO:0007669"/>
    <property type="project" value="InterPro"/>
</dbReference>
<dbReference type="Gene3D" id="1.10.472.10">
    <property type="entry name" value="Cyclin-like"/>
    <property type="match status" value="1"/>
</dbReference>
<evidence type="ECO:0000256" key="2">
    <source>
        <dbReference type="ARBA" id="ARBA00040808"/>
    </source>
</evidence>
<dbReference type="EnsemblMetazoa" id="XM_024229183.1">
    <property type="protein sequence ID" value="XP_024084951.1"/>
    <property type="gene ID" value="LOC106664264"/>
</dbReference>
<keyword evidence="5" id="KW-1185">Reference proteome</keyword>
<dbReference type="PANTHER" id="PTHR15615:SF108">
    <property type="entry name" value="PROTEIN CNPPD1"/>
    <property type="match status" value="1"/>
</dbReference>
<dbReference type="GeneID" id="106664264"/>
<dbReference type="OrthoDB" id="244495at2759"/>
<reference evidence="4" key="1">
    <citation type="submission" date="2022-01" db="UniProtKB">
        <authorList>
            <consortium name="EnsemblMetazoa"/>
        </authorList>
    </citation>
    <scope>IDENTIFICATION</scope>
</reference>
<evidence type="ECO:0000313" key="5">
    <source>
        <dbReference type="Proteomes" id="UP000494040"/>
    </source>
</evidence>
<dbReference type="OMA" id="VMQHGEF"/>
<dbReference type="Pfam" id="PF08613">
    <property type="entry name" value="Cyclin"/>
    <property type="match status" value="1"/>
</dbReference>
<dbReference type="AlphaFoldDB" id="A0A8I6TKX9"/>
<evidence type="ECO:0000256" key="3">
    <source>
        <dbReference type="SAM" id="Phobius"/>
    </source>
</evidence>
<dbReference type="GO" id="GO:0000307">
    <property type="term" value="C:cyclin-dependent protein kinase holoenzyme complex"/>
    <property type="evidence" value="ECO:0007669"/>
    <property type="project" value="TreeGrafter"/>
</dbReference>
<dbReference type="Proteomes" id="UP000494040">
    <property type="component" value="Unassembled WGS sequence"/>
</dbReference>
<dbReference type="PANTHER" id="PTHR15615">
    <property type="match status" value="1"/>
</dbReference>